<evidence type="ECO:0000256" key="6">
    <source>
        <dbReference type="SAM" id="Phobius"/>
    </source>
</evidence>
<feature type="domain" description="ABC3 transporter permease C-terminal" evidence="7">
    <location>
        <begin position="303"/>
        <end position="417"/>
    </location>
</feature>
<accession>A0A939GIN9</accession>
<keyword evidence="2" id="KW-1003">Cell membrane</keyword>
<evidence type="ECO:0000256" key="2">
    <source>
        <dbReference type="ARBA" id="ARBA00022475"/>
    </source>
</evidence>
<feature type="domain" description="ABC3 transporter permease C-terminal" evidence="7">
    <location>
        <begin position="698"/>
        <end position="807"/>
    </location>
</feature>
<protein>
    <submittedName>
        <fullName evidence="9">ABC transporter permease</fullName>
    </submittedName>
</protein>
<feature type="transmembrane region" description="Helical" evidence="6">
    <location>
        <begin position="750"/>
        <end position="769"/>
    </location>
</feature>
<dbReference type="Proteomes" id="UP000664034">
    <property type="component" value="Unassembled WGS sequence"/>
</dbReference>
<evidence type="ECO:0000313" key="10">
    <source>
        <dbReference type="Proteomes" id="UP000664034"/>
    </source>
</evidence>
<dbReference type="InterPro" id="IPR003838">
    <property type="entry name" value="ABC3_permease_C"/>
</dbReference>
<keyword evidence="5 6" id="KW-0472">Membrane</keyword>
<dbReference type="PANTHER" id="PTHR30572:SF18">
    <property type="entry name" value="ABC-TYPE MACROLIDE FAMILY EXPORT SYSTEM PERMEASE COMPONENT 2"/>
    <property type="match status" value="1"/>
</dbReference>
<dbReference type="GO" id="GO:0005886">
    <property type="term" value="C:plasma membrane"/>
    <property type="evidence" value="ECO:0007669"/>
    <property type="project" value="UniProtKB-SubCell"/>
</dbReference>
<dbReference type="InterPro" id="IPR025857">
    <property type="entry name" value="MacB_PCD"/>
</dbReference>
<feature type="transmembrane region" description="Helical" evidence="6">
    <location>
        <begin position="353"/>
        <end position="375"/>
    </location>
</feature>
<gene>
    <name evidence="9" type="ORF">J2I47_12970</name>
</gene>
<comment type="subcellular location">
    <subcellularLocation>
        <location evidence="1">Cell membrane</location>
        <topology evidence="1">Multi-pass membrane protein</topology>
    </subcellularLocation>
</comment>
<sequence>MFTNYVKIAWRTLRKQGGYTAINVIGLALGLACCLLITLYVVDELSYDRFNAKADRIYRLHSDIKFGGEVMNMAVTPDPLGPTLKQDYPQVEQFTRLHQQGTWSVSQAGTTSVIREDNITFADSTVFDVFTLPLLAGRYAGADPKRALAQPNSVVISEAAATRHFGSQNPIGQTLLFNKMPYKVTALMRDMPTNSHFRADFLLAMSSDDYQWGQWVSNNHHTYVVLRPGVDADAFARNLDAVAEKYVGPQILSFLGSTMAQFRQANNRFAFTMMPLTDIHLHSKQTIQLAPVGDIRYVYIFSAVALFILLIAGINFMNLATARSANRAKEVGVRKVLGSGQGQLLNQFMTESVLTTAMAMLLAVGLVAAALPLFNDIAAKQLTFRRLITPFWLVMLPVVPLVVGLLAGVYPAIFLSSYRPIAVLKGKIIARSGGALLSSARLRSGLVVFQFMMSVLLIIGTIVVYRQMRYIQTKNLGFNREQMLVVNGTDGLGKQTETFRQVVLQLPGVVNGTVSGYLPTPSNRSNTSFFPEGQIEPQKAVSMQNWSVDYDYVKTMGMQLVQGRDFSRSFGADSSGIILNETAAKLFGGKAIIGKRIAVYADVVNKLTKSYTVIGVVKNFNYESLRQEVGALALILQGSTGSISFRLNGSSNVAALVSQIEANWKRLAPGQAFSYAFLDDNFDQMYRTEQRVGTLTLVFSVLAVLIACLGLFGLAAYTAEQRTKEIGVRKVLGASVTSVVALLSQDFLKLVLIAIVIASPVAWWAMHRWLADFAYRVDIEWWVFALAGVLAVGIALLTVSVQSIKAALVNPVKSLRSE</sequence>
<dbReference type="PANTHER" id="PTHR30572">
    <property type="entry name" value="MEMBRANE COMPONENT OF TRANSPORTER-RELATED"/>
    <property type="match status" value="1"/>
</dbReference>
<comment type="caution">
    <text evidence="9">The sequence shown here is derived from an EMBL/GenBank/DDBJ whole genome shotgun (WGS) entry which is preliminary data.</text>
</comment>
<feature type="domain" description="MacB-like periplasmic core" evidence="8">
    <location>
        <begin position="455"/>
        <end position="662"/>
    </location>
</feature>
<dbReference type="RefSeq" id="WP_207365019.1">
    <property type="nucleotide sequence ID" value="NZ_JAFMYV010000006.1"/>
</dbReference>
<feature type="domain" description="MacB-like periplasmic core" evidence="8">
    <location>
        <begin position="20"/>
        <end position="241"/>
    </location>
</feature>
<proteinExistence type="predicted"/>
<name>A0A939GIN9_9BACT</name>
<evidence type="ECO:0000256" key="5">
    <source>
        <dbReference type="ARBA" id="ARBA00023136"/>
    </source>
</evidence>
<feature type="transmembrane region" description="Helical" evidence="6">
    <location>
        <begin position="20"/>
        <end position="42"/>
    </location>
</feature>
<dbReference type="InterPro" id="IPR050250">
    <property type="entry name" value="Macrolide_Exporter_MacB"/>
</dbReference>
<feature type="transmembrane region" description="Helical" evidence="6">
    <location>
        <begin position="387"/>
        <end position="410"/>
    </location>
</feature>
<keyword evidence="3 6" id="KW-0812">Transmembrane</keyword>
<feature type="transmembrane region" description="Helical" evidence="6">
    <location>
        <begin position="781"/>
        <end position="801"/>
    </location>
</feature>
<feature type="transmembrane region" description="Helical" evidence="6">
    <location>
        <begin position="446"/>
        <end position="465"/>
    </location>
</feature>
<dbReference type="EMBL" id="JAFMYV010000006">
    <property type="protein sequence ID" value="MBO0937461.1"/>
    <property type="molecule type" value="Genomic_DNA"/>
</dbReference>
<evidence type="ECO:0000256" key="3">
    <source>
        <dbReference type="ARBA" id="ARBA00022692"/>
    </source>
</evidence>
<feature type="transmembrane region" description="Helical" evidence="6">
    <location>
        <begin position="692"/>
        <end position="714"/>
    </location>
</feature>
<dbReference type="AlphaFoldDB" id="A0A939GIN9"/>
<dbReference type="PROSITE" id="PS51257">
    <property type="entry name" value="PROKAR_LIPOPROTEIN"/>
    <property type="match status" value="1"/>
</dbReference>
<evidence type="ECO:0000259" key="7">
    <source>
        <dbReference type="Pfam" id="PF02687"/>
    </source>
</evidence>
<keyword evidence="4 6" id="KW-1133">Transmembrane helix</keyword>
<reference evidence="9" key="1">
    <citation type="submission" date="2021-03" db="EMBL/GenBank/DDBJ databases">
        <title>Fibrella sp. HMF5335 genome sequencing and assembly.</title>
        <authorList>
            <person name="Kang H."/>
            <person name="Kim H."/>
            <person name="Bae S."/>
            <person name="Joh K."/>
        </authorList>
    </citation>
    <scope>NUCLEOTIDE SEQUENCE</scope>
    <source>
        <strain evidence="9">HMF5335</strain>
    </source>
</reference>
<dbReference type="Pfam" id="PF12704">
    <property type="entry name" value="MacB_PCD"/>
    <property type="match status" value="2"/>
</dbReference>
<evidence type="ECO:0000313" key="9">
    <source>
        <dbReference type="EMBL" id="MBO0937461.1"/>
    </source>
</evidence>
<dbReference type="Pfam" id="PF02687">
    <property type="entry name" value="FtsX"/>
    <property type="match status" value="2"/>
</dbReference>
<organism evidence="9 10">
    <name type="scientific">Fibrella rubiginis</name>
    <dbReference type="NCBI Taxonomy" id="2817060"/>
    <lineage>
        <taxon>Bacteria</taxon>
        <taxon>Pseudomonadati</taxon>
        <taxon>Bacteroidota</taxon>
        <taxon>Cytophagia</taxon>
        <taxon>Cytophagales</taxon>
        <taxon>Spirosomataceae</taxon>
        <taxon>Fibrella</taxon>
    </lineage>
</organism>
<dbReference type="GO" id="GO:0022857">
    <property type="term" value="F:transmembrane transporter activity"/>
    <property type="evidence" value="ECO:0007669"/>
    <property type="project" value="TreeGrafter"/>
</dbReference>
<feature type="transmembrane region" description="Helical" evidence="6">
    <location>
        <begin position="297"/>
        <end position="317"/>
    </location>
</feature>
<keyword evidence="10" id="KW-1185">Reference proteome</keyword>
<evidence type="ECO:0000259" key="8">
    <source>
        <dbReference type="Pfam" id="PF12704"/>
    </source>
</evidence>
<evidence type="ECO:0000256" key="4">
    <source>
        <dbReference type="ARBA" id="ARBA00022989"/>
    </source>
</evidence>
<evidence type="ECO:0000256" key="1">
    <source>
        <dbReference type="ARBA" id="ARBA00004651"/>
    </source>
</evidence>